<sequence length="37" mass="4211">MDHRRRVEGQQLADDETCWETGDLSNFSVASATLSRQ</sequence>
<gene>
    <name evidence="1" type="ORF">pC6.5d_707</name>
</gene>
<dbReference type="AlphaFoldDB" id="A0A7S5DSB4"/>
<dbReference type="EMBL" id="MK318989">
    <property type="protein sequence ID" value="QCL10600.1"/>
    <property type="molecule type" value="Genomic_DNA"/>
</dbReference>
<proteinExistence type="predicted"/>
<accession>A0A7S5DSB4</accession>
<reference evidence="1" key="1">
    <citation type="submission" date="2018-12" db="EMBL/GenBank/DDBJ databases">
        <title>Three Rhizobium rhizogenes strains isolated from the same crown gall tumor carry diverse plasmids.</title>
        <authorList>
            <person name="Pulawska J."/>
            <person name="Kuzmanovic N."/>
        </authorList>
    </citation>
    <scope>NUCLEOTIDE SEQUENCE</scope>
    <source>
        <strain evidence="1">C6.5</strain>
        <plasmid evidence="1">pC6.5d</plasmid>
    </source>
</reference>
<keyword evidence="1" id="KW-0614">Plasmid</keyword>
<name>A0A7S5DSB4_RHIRH</name>
<protein>
    <submittedName>
        <fullName evidence="1">Uncharacterized protein</fullName>
    </submittedName>
</protein>
<evidence type="ECO:0000313" key="1">
    <source>
        <dbReference type="EMBL" id="QCL10600.1"/>
    </source>
</evidence>
<geneLocation type="plasmid" evidence="1">
    <name>pC6.5d</name>
</geneLocation>
<organism evidence="1">
    <name type="scientific">Rhizobium rhizogenes</name>
    <name type="common">Agrobacterium rhizogenes</name>
    <dbReference type="NCBI Taxonomy" id="359"/>
    <lineage>
        <taxon>Bacteria</taxon>
        <taxon>Pseudomonadati</taxon>
        <taxon>Pseudomonadota</taxon>
        <taxon>Alphaproteobacteria</taxon>
        <taxon>Hyphomicrobiales</taxon>
        <taxon>Rhizobiaceae</taxon>
        <taxon>Rhizobium/Agrobacterium group</taxon>
        <taxon>Rhizobium</taxon>
    </lineage>
</organism>